<proteinExistence type="predicted"/>
<comment type="caution">
    <text evidence="1">The sequence shown here is derived from an EMBL/GenBank/DDBJ whole genome shotgun (WGS) entry which is preliminary data.</text>
</comment>
<accession>A0ABU6GUH2</accession>
<protein>
    <submittedName>
        <fullName evidence="1">DUF4868 domain-containing protein</fullName>
    </submittedName>
</protein>
<organism evidence="1 2">
    <name type="scientific">Paenibacillus dokdonensis</name>
    <dbReference type="NCBI Taxonomy" id="2567944"/>
    <lineage>
        <taxon>Bacteria</taxon>
        <taxon>Bacillati</taxon>
        <taxon>Bacillota</taxon>
        <taxon>Bacilli</taxon>
        <taxon>Bacillales</taxon>
        <taxon>Paenibacillaceae</taxon>
        <taxon>Paenibacillus</taxon>
    </lineage>
</organism>
<dbReference type="Pfam" id="PF16162">
    <property type="entry name" value="KwaB"/>
    <property type="match status" value="1"/>
</dbReference>
<dbReference type="RefSeq" id="WP_326090554.1">
    <property type="nucleotide sequence ID" value="NZ_JARLKZ010000020.1"/>
</dbReference>
<evidence type="ECO:0000313" key="2">
    <source>
        <dbReference type="Proteomes" id="UP001344632"/>
    </source>
</evidence>
<reference evidence="1 2" key="1">
    <citation type="submission" date="2023-03" db="EMBL/GenBank/DDBJ databases">
        <title>Bacillus Genome Sequencing.</title>
        <authorList>
            <person name="Dunlap C."/>
        </authorList>
    </citation>
    <scope>NUCLEOTIDE SEQUENCE [LARGE SCALE GENOMIC DNA]</scope>
    <source>
        <strain evidence="1 2">BD-525</strain>
    </source>
</reference>
<name>A0ABU6GUH2_9BACL</name>
<keyword evidence="2" id="KW-1185">Reference proteome</keyword>
<dbReference type="InterPro" id="IPR032359">
    <property type="entry name" value="KwaB-like"/>
</dbReference>
<sequence>MNIRDVVGLLGNGAKDVDVRLYFVRKHTNDKYTSYSPTISLKLQNELLDIVKKAMGQVTDVEQREFNPIGSIDGCIEYCKVDKVANFNDILLSTQEDVVVRRPIEAEEIKKLTFYLLKVNIGDNNELLFFRRLTKFNRLSKGGLVGFFQGDDFQKLETDLLGIDPSIDIAVFQEEMLVLNHVALERIFSVQDQYSEKATHTLKIVGQANRIRNFDQFQEDCLNDRRIIRALTKLLDEEERITKCFNENFDNIIQVVDIFELDINFEEGNSALIYENKSQLLDITRLIRDSFYRSLINNREGIDEGV</sequence>
<evidence type="ECO:0000313" key="1">
    <source>
        <dbReference type="EMBL" id="MEC0242787.1"/>
    </source>
</evidence>
<gene>
    <name evidence="1" type="ORF">P4H66_23530</name>
</gene>
<dbReference type="Proteomes" id="UP001344632">
    <property type="component" value="Unassembled WGS sequence"/>
</dbReference>
<dbReference type="EMBL" id="JARLKZ010000020">
    <property type="protein sequence ID" value="MEC0242787.1"/>
    <property type="molecule type" value="Genomic_DNA"/>
</dbReference>